<dbReference type="InterPro" id="IPR026669">
    <property type="entry name" value="Arsenite_MeTrfase-like"/>
</dbReference>
<evidence type="ECO:0000256" key="8">
    <source>
        <dbReference type="ARBA" id="ARBA00048428"/>
    </source>
</evidence>
<evidence type="ECO:0000313" key="10">
    <source>
        <dbReference type="EMBL" id="HEC05548.1"/>
    </source>
</evidence>
<feature type="domain" description="Methyltransferase" evidence="9">
    <location>
        <begin position="63"/>
        <end position="217"/>
    </location>
</feature>
<evidence type="ECO:0000256" key="4">
    <source>
        <dbReference type="ARBA" id="ARBA00034521"/>
    </source>
</evidence>
<keyword evidence="1" id="KW-0808">Transferase</keyword>
<evidence type="ECO:0000256" key="6">
    <source>
        <dbReference type="ARBA" id="ARBA00047941"/>
    </source>
</evidence>
<comment type="catalytic activity">
    <reaction evidence="6">
        <text>arsenic triglutathione + [thioredoxin]-dithiol + S-adenosyl-L-methionine + 2 H2O = methylarsonous acid + [thioredoxin]-disulfide + 3 glutathione + S-adenosyl-L-homocysteine + H(+)</text>
        <dbReference type="Rhea" id="RHEA:69460"/>
        <dbReference type="Rhea" id="RHEA-COMP:10698"/>
        <dbReference type="Rhea" id="RHEA-COMP:10700"/>
        <dbReference type="ChEBI" id="CHEBI:15377"/>
        <dbReference type="ChEBI" id="CHEBI:15378"/>
        <dbReference type="ChEBI" id="CHEBI:17826"/>
        <dbReference type="ChEBI" id="CHEBI:29950"/>
        <dbReference type="ChEBI" id="CHEBI:50058"/>
        <dbReference type="ChEBI" id="CHEBI:57856"/>
        <dbReference type="ChEBI" id="CHEBI:57925"/>
        <dbReference type="ChEBI" id="CHEBI:59789"/>
        <dbReference type="ChEBI" id="CHEBI:183640"/>
        <dbReference type="EC" id="2.1.1.137"/>
    </reaction>
</comment>
<dbReference type="GO" id="GO:0030791">
    <property type="term" value="F:arsenite methyltransferase activity"/>
    <property type="evidence" value="ECO:0007669"/>
    <property type="project" value="UniProtKB-EC"/>
</dbReference>
<proteinExistence type="inferred from homology"/>
<dbReference type="AlphaFoldDB" id="A0A831RWB1"/>
<comment type="catalytic activity">
    <reaction evidence="8">
        <text>arsenic triglutathione + 3 [thioredoxin]-dithiol + 3 S-adenosyl-L-methionine = trimethylarsine + 3 [thioredoxin]-disulfide + 3 glutathione + 3 S-adenosyl-L-homocysteine + 3 H(+)</text>
        <dbReference type="Rhea" id="RHEA:69432"/>
        <dbReference type="Rhea" id="RHEA-COMP:10698"/>
        <dbReference type="Rhea" id="RHEA-COMP:10700"/>
        <dbReference type="ChEBI" id="CHEBI:15378"/>
        <dbReference type="ChEBI" id="CHEBI:27130"/>
        <dbReference type="ChEBI" id="CHEBI:29950"/>
        <dbReference type="ChEBI" id="CHEBI:50058"/>
        <dbReference type="ChEBI" id="CHEBI:57856"/>
        <dbReference type="ChEBI" id="CHEBI:57925"/>
        <dbReference type="ChEBI" id="CHEBI:59789"/>
        <dbReference type="ChEBI" id="CHEBI:183640"/>
        <dbReference type="EC" id="2.1.1.137"/>
    </reaction>
</comment>
<protein>
    <recommendedName>
        <fullName evidence="5">Arsenite methyltransferase</fullName>
        <ecNumber evidence="4">2.1.1.137</ecNumber>
    </recommendedName>
</protein>
<sequence length="349" mass="38776">MDLTEQVKHYYGKVLQGSDDLKTDACCTTDAAPAHIRALMTDIHPEVSSRYYGCGLVVPELLEGCRILDLGSGSGQDVFLLSALAGEQGEVVGVDMTPEQLEVARKHEAWHQEKYGYSRPNTRFLEGRLEQLDALDLEPGSFDIVVSNCVLNLVPDKEAVLSGVFRLLRSGGEFYFSDVYADRRLSEALKADPVLYGECLSGALYWNDFLQLAKQAGFADPRLVTDRPLSVDDPAQQEKLGNARFFSATYRLIKLDGLESHCEDYGQAVRYKGSIPHHEHSFTLDRHHVIESGRVFPVCGNTWRMLHETRFAPHFDFFGDFSSHFGIFAGCGTGLPFETADTQSTSGCC</sequence>
<dbReference type="InterPro" id="IPR029063">
    <property type="entry name" value="SAM-dependent_MTases_sf"/>
</dbReference>
<comment type="catalytic activity">
    <reaction evidence="7">
        <text>arsenic triglutathione + 2 [thioredoxin]-dithiol + 2 S-adenosyl-L-methionine + H2O = dimethylarsinous acid + 2 [thioredoxin]-disulfide + 3 glutathione + 2 S-adenosyl-L-homocysteine + 2 H(+)</text>
        <dbReference type="Rhea" id="RHEA:69464"/>
        <dbReference type="Rhea" id="RHEA-COMP:10698"/>
        <dbReference type="Rhea" id="RHEA-COMP:10700"/>
        <dbReference type="ChEBI" id="CHEBI:15377"/>
        <dbReference type="ChEBI" id="CHEBI:15378"/>
        <dbReference type="ChEBI" id="CHEBI:23808"/>
        <dbReference type="ChEBI" id="CHEBI:29950"/>
        <dbReference type="ChEBI" id="CHEBI:50058"/>
        <dbReference type="ChEBI" id="CHEBI:57856"/>
        <dbReference type="ChEBI" id="CHEBI:57925"/>
        <dbReference type="ChEBI" id="CHEBI:59789"/>
        <dbReference type="ChEBI" id="CHEBI:183640"/>
        <dbReference type="EC" id="2.1.1.137"/>
    </reaction>
</comment>
<gene>
    <name evidence="10" type="ORF">ENJ12_01735</name>
</gene>
<reference evidence="10" key="1">
    <citation type="journal article" date="2020" name="mSystems">
        <title>Genome- and Community-Level Interaction Insights into Carbon Utilization and Element Cycling Functions of Hydrothermarchaeota in Hydrothermal Sediment.</title>
        <authorList>
            <person name="Zhou Z."/>
            <person name="Liu Y."/>
            <person name="Xu W."/>
            <person name="Pan J."/>
            <person name="Luo Z.H."/>
            <person name="Li M."/>
        </authorList>
    </citation>
    <scope>NUCLEOTIDE SEQUENCE [LARGE SCALE GENOMIC DNA]</scope>
    <source>
        <strain evidence="10">HyVt-458</strain>
    </source>
</reference>
<dbReference type="InterPro" id="IPR025714">
    <property type="entry name" value="Methyltranfer_dom"/>
</dbReference>
<dbReference type="Proteomes" id="UP000886339">
    <property type="component" value="Unassembled WGS sequence"/>
</dbReference>
<evidence type="ECO:0000256" key="1">
    <source>
        <dbReference type="ARBA" id="ARBA00022679"/>
    </source>
</evidence>
<keyword evidence="10" id="KW-0489">Methyltransferase</keyword>
<dbReference type="Gene3D" id="3.40.5.100">
    <property type="match status" value="1"/>
</dbReference>
<evidence type="ECO:0000256" key="5">
    <source>
        <dbReference type="ARBA" id="ARBA00034545"/>
    </source>
</evidence>
<comment type="similarity">
    <text evidence="3">Belongs to the methyltransferase superfamily. Arsenite methyltransferase family.</text>
</comment>
<dbReference type="Pfam" id="PF13847">
    <property type="entry name" value="Methyltransf_31"/>
    <property type="match status" value="1"/>
</dbReference>
<comment type="caution">
    <text evidence="10">The sequence shown here is derived from an EMBL/GenBank/DDBJ whole genome shotgun (WGS) entry which is preliminary data.</text>
</comment>
<name>A0A831RWB1_9GAMM</name>
<evidence type="ECO:0000256" key="3">
    <source>
        <dbReference type="ARBA" id="ARBA00034487"/>
    </source>
</evidence>
<dbReference type="EC" id="2.1.1.137" evidence="4"/>
<organism evidence="10">
    <name type="scientific">Thiolapillus brandeum</name>
    <dbReference type="NCBI Taxonomy" id="1076588"/>
    <lineage>
        <taxon>Bacteria</taxon>
        <taxon>Pseudomonadati</taxon>
        <taxon>Pseudomonadota</taxon>
        <taxon>Gammaproteobacteria</taxon>
        <taxon>Chromatiales</taxon>
        <taxon>Sedimenticolaceae</taxon>
        <taxon>Thiolapillus</taxon>
    </lineage>
</organism>
<accession>A0A831RWB1</accession>
<keyword evidence="2" id="KW-0949">S-adenosyl-L-methionine</keyword>
<evidence type="ECO:0000259" key="9">
    <source>
        <dbReference type="Pfam" id="PF13847"/>
    </source>
</evidence>
<dbReference type="PANTHER" id="PTHR43675:SF8">
    <property type="entry name" value="ARSENITE METHYLTRANSFERASE"/>
    <property type="match status" value="1"/>
</dbReference>
<dbReference type="CDD" id="cd02440">
    <property type="entry name" value="AdoMet_MTases"/>
    <property type="match status" value="1"/>
</dbReference>
<dbReference type="Gene3D" id="3.40.50.150">
    <property type="entry name" value="Vaccinia Virus protein VP39"/>
    <property type="match status" value="1"/>
</dbReference>
<dbReference type="SUPFAM" id="SSF53335">
    <property type="entry name" value="S-adenosyl-L-methionine-dependent methyltransferases"/>
    <property type="match status" value="1"/>
</dbReference>
<evidence type="ECO:0000256" key="7">
    <source>
        <dbReference type="ARBA" id="ARBA00047943"/>
    </source>
</evidence>
<dbReference type="PANTHER" id="PTHR43675">
    <property type="entry name" value="ARSENITE METHYLTRANSFERASE"/>
    <property type="match status" value="1"/>
</dbReference>
<dbReference type="GO" id="GO:0032259">
    <property type="term" value="P:methylation"/>
    <property type="evidence" value="ECO:0007669"/>
    <property type="project" value="UniProtKB-KW"/>
</dbReference>
<dbReference type="EMBL" id="DRLF01000068">
    <property type="protein sequence ID" value="HEC05548.1"/>
    <property type="molecule type" value="Genomic_DNA"/>
</dbReference>
<evidence type="ECO:0000256" key="2">
    <source>
        <dbReference type="ARBA" id="ARBA00022691"/>
    </source>
</evidence>